<evidence type="ECO:0000313" key="2">
    <source>
        <dbReference type="EMBL" id="CAE8639224.1"/>
    </source>
</evidence>
<proteinExistence type="predicted"/>
<organism evidence="2 3">
    <name type="scientific">Polarella glacialis</name>
    <name type="common">Dinoflagellate</name>
    <dbReference type="NCBI Taxonomy" id="89957"/>
    <lineage>
        <taxon>Eukaryota</taxon>
        <taxon>Sar</taxon>
        <taxon>Alveolata</taxon>
        <taxon>Dinophyceae</taxon>
        <taxon>Suessiales</taxon>
        <taxon>Suessiaceae</taxon>
        <taxon>Polarella</taxon>
    </lineage>
</organism>
<feature type="region of interest" description="Disordered" evidence="1">
    <location>
        <begin position="70"/>
        <end position="106"/>
    </location>
</feature>
<gene>
    <name evidence="2" type="ORF">PGLA1383_LOCUS54270</name>
</gene>
<dbReference type="InterPro" id="IPR029063">
    <property type="entry name" value="SAM-dependent_MTases_sf"/>
</dbReference>
<feature type="region of interest" description="Disordered" evidence="1">
    <location>
        <begin position="234"/>
        <end position="257"/>
    </location>
</feature>
<evidence type="ECO:0000313" key="3">
    <source>
        <dbReference type="Proteomes" id="UP000654075"/>
    </source>
</evidence>
<comment type="caution">
    <text evidence="2">The sequence shown here is derived from an EMBL/GenBank/DDBJ whole genome shotgun (WGS) entry which is preliminary data.</text>
</comment>
<dbReference type="Proteomes" id="UP000654075">
    <property type="component" value="Unassembled WGS sequence"/>
</dbReference>
<feature type="compositionally biased region" description="Low complexity" evidence="1">
    <location>
        <begin position="87"/>
        <end position="106"/>
    </location>
</feature>
<evidence type="ECO:0000256" key="1">
    <source>
        <dbReference type="SAM" id="MobiDB-lite"/>
    </source>
</evidence>
<dbReference type="Gene3D" id="3.40.50.150">
    <property type="entry name" value="Vaccinia Virus protein VP39"/>
    <property type="match status" value="1"/>
</dbReference>
<sequence>MGTGKVALQAFLELPTLRRVLGVELAPSRYLASEKALQRLAEALPRRFEVAELETGKRILLREIGGAVARDSSANDDNNDNNDDRNSNNNTSSNNSNSNNNNDSNNMRVIEFRQGDLLKVDAAELAFADAVLMQVCLPTSLHPAVCRKTRELKPGAKLFAFADLAFIWPADLGGPPCHLAPCRGADDSASDKHYKTSWSFDGEGHPFFLMQAGLQEEALLGELEDCRDKKALERARTATNPSNRQHKDDEDNGEEEHCSITGQKIWDELGAGTSDECEALSPGRSVEVAPRQYLASRSADIVWQRAWVVKVHTELCAVDVLYKQAGDLEELCNVRRIRVSSESDLCIAVGQ</sequence>
<accession>A0A813HLV9</accession>
<reference evidence="2" key="1">
    <citation type="submission" date="2021-02" db="EMBL/GenBank/DDBJ databases">
        <authorList>
            <person name="Dougan E. K."/>
            <person name="Rhodes N."/>
            <person name="Thang M."/>
            <person name="Chan C."/>
        </authorList>
    </citation>
    <scope>NUCLEOTIDE SEQUENCE</scope>
</reference>
<keyword evidence="3" id="KW-1185">Reference proteome</keyword>
<dbReference type="EMBL" id="CAJNNV010032187">
    <property type="protein sequence ID" value="CAE8639224.1"/>
    <property type="molecule type" value="Genomic_DNA"/>
</dbReference>
<dbReference type="AlphaFoldDB" id="A0A813HLV9"/>
<protein>
    <submittedName>
        <fullName evidence="2">Uncharacterized protein</fullName>
    </submittedName>
</protein>
<name>A0A813HLV9_POLGL</name>